<gene>
    <name evidence="1" type="ORF">ANCCAN_18273</name>
</gene>
<organism evidence="1 2">
    <name type="scientific">Ancylostoma caninum</name>
    <name type="common">Dog hookworm</name>
    <dbReference type="NCBI Taxonomy" id="29170"/>
    <lineage>
        <taxon>Eukaryota</taxon>
        <taxon>Metazoa</taxon>
        <taxon>Ecdysozoa</taxon>
        <taxon>Nematoda</taxon>
        <taxon>Chromadorea</taxon>
        <taxon>Rhabditida</taxon>
        <taxon>Rhabditina</taxon>
        <taxon>Rhabditomorpha</taxon>
        <taxon>Strongyloidea</taxon>
        <taxon>Ancylostomatidae</taxon>
        <taxon>Ancylostomatinae</taxon>
        <taxon>Ancylostoma</taxon>
    </lineage>
</organism>
<name>A0A368FYJ5_ANCCA</name>
<protein>
    <submittedName>
        <fullName evidence="1">Uncharacterized protein</fullName>
    </submittedName>
</protein>
<dbReference type="EMBL" id="JOJR01000619">
    <property type="protein sequence ID" value="RCN35850.1"/>
    <property type="molecule type" value="Genomic_DNA"/>
</dbReference>
<dbReference type="AlphaFoldDB" id="A0A368FYJ5"/>
<reference evidence="1 2" key="1">
    <citation type="submission" date="2014-10" db="EMBL/GenBank/DDBJ databases">
        <title>Draft genome of the hookworm Ancylostoma caninum.</title>
        <authorList>
            <person name="Mitreva M."/>
        </authorList>
    </citation>
    <scope>NUCLEOTIDE SEQUENCE [LARGE SCALE GENOMIC DNA]</scope>
    <source>
        <strain evidence="1 2">Baltimore</strain>
    </source>
</reference>
<proteinExistence type="predicted"/>
<evidence type="ECO:0000313" key="1">
    <source>
        <dbReference type="EMBL" id="RCN35850.1"/>
    </source>
</evidence>
<sequence>LIKFQHTIENHRQNVQRERFSDPIDYYEDEEIEEEVFLEKSLGLQRKRREKLVVVITVTDAEAYPCERRSVTKAAAARTCRAPGEASSAKGTLCH</sequence>
<keyword evidence="2" id="KW-1185">Reference proteome</keyword>
<feature type="non-terminal residue" evidence="1">
    <location>
        <position position="1"/>
    </location>
</feature>
<evidence type="ECO:0000313" key="2">
    <source>
        <dbReference type="Proteomes" id="UP000252519"/>
    </source>
</evidence>
<comment type="caution">
    <text evidence="1">The sequence shown here is derived from an EMBL/GenBank/DDBJ whole genome shotgun (WGS) entry which is preliminary data.</text>
</comment>
<accession>A0A368FYJ5</accession>
<dbReference type="Proteomes" id="UP000252519">
    <property type="component" value="Unassembled WGS sequence"/>
</dbReference>